<dbReference type="AlphaFoldDB" id="A0A0A6P961"/>
<evidence type="ECO:0000256" key="1">
    <source>
        <dbReference type="PIRSR" id="PIRSR006661-1"/>
    </source>
</evidence>
<dbReference type="GO" id="GO:0016783">
    <property type="term" value="F:sulfurtransferase activity"/>
    <property type="evidence" value="ECO:0007669"/>
    <property type="project" value="InterPro"/>
</dbReference>
<feature type="active site" description="Nucleophile and sulfur donor" evidence="1">
    <location>
        <position position="169"/>
    </location>
</feature>
<dbReference type="PANTHER" id="PTHR43169:SF2">
    <property type="entry name" value="NAD_GMP SYNTHASE DOMAIN-CONTAINING PROTEIN"/>
    <property type="match status" value="1"/>
</dbReference>
<keyword evidence="3" id="KW-1185">Reference proteome</keyword>
<name>A0A0A6P961_9GAMM</name>
<dbReference type="Gene3D" id="3.40.50.620">
    <property type="entry name" value="HUPs"/>
    <property type="match status" value="1"/>
</dbReference>
<sequence length="258" mass="28986">MKLILEQFEKSYSKYNQLLIAVSGGVDSMTLAYVAHKIFSQTKIYHAISPAVPDGATQRVKAYADKHAWHLVLINAGEFDDVTYVNNPVNRCFYCKTNLYKAISETENGVICSGANLDDLSDYRPGLDAAKLFQVEHPWIRLGVNKEKIRDLANYFGLSDIQDLPASPCLSSRVETGIRIIPETLSLISQCESAIKSMIDVDTVRCRVQKEKITIELDQITLEKLKDIERKNINSLALRLFGDDCSIASYKRGSAFLR</sequence>
<organism evidence="2 3">
    <name type="scientific">Candidatus Thiomargarita nelsonii</name>
    <dbReference type="NCBI Taxonomy" id="1003181"/>
    <lineage>
        <taxon>Bacteria</taxon>
        <taxon>Pseudomonadati</taxon>
        <taxon>Pseudomonadota</taxon>
        <taxon>Gammaproteobacteria</taxon>
        <taxon>Thiotrichales</taxon>
        <taxon>Thiotrichaceae</taxon>
        <taxon>Thiomargarita</taxon>
    </lineage>
</organism>
<dbReference type="SUPFAM" id="SSF52402">
    <property type="entry name" value="Adenine nucleotide alpha hydrolases-like"/>
    <property type="match status" value="1"/>
</dbReference>
<dbReference type="PIRSF" id="PIRSF006661">
    <property type="entry name" value="PP-lp_UCP006661"/>
    <property type="match status" value="1"/>
</dbReference>
<proteinExistence type="predicted"/>
<dbReference type="InterPro" id="IPR014729">
    <property type="entry name" value="Rossmann-like_a/b/a_fold"/>
</dbReference>
<accession>A0A0A6P961</accession>
<dbReference type="PANTHER" id="PTHR43169">
    <property type="entry name" value="EXSB FAMILY PROTEIN"/>
    <property type="match status" value="1"/>
</dbReference>
<dbReference type="InterPro" id="IPR052188">
    <property type="entry name" value="Ni-pincer_cofactor_biosynth"/>
</dbReference>
<reference evidence="2 3" key="1">
    <citation type="journal article" date="2016" name="Front. Microbiol.">
        <title>Single-Cell (Meta-)Genomics of a Dimorphic Candidatus Thiomargarita nelsonii Reveals Genomic Plasticity.</title>
        <authorList>
            <person name="Flood B.E."/>
            <person name="Fliss P."/>
            <person name="Jones D.S."/>
            <person name="Dick G.J."/>
            <person name="Jain S."/>
            <person name="Kaster A.K."/>
            <person name="Winkel M."/>
            <person name="Mussmann M."/>
            <person name="Bailey J."/>
        </authorList>
    </citation>
    <scope>NUCLEOTIDE SEQUENCE [LARGE SCALE GENOMIC DNA]</scope>
    <source>
        <strain evidence="2">Hydrate Ridge</strain>
    </source>
</reference>
<evidence type="ECO:0000313" key="2">
    <source>
        <dbReference type="EMBL" id="KHD06804.1"/>
    </source>
</evidence>
<evidence type="ECO:0000313" key="3">
    <source>
        <dbReference type="Proteomes" id="UP000030428"/>
    </source>
</evidence>
<gene>
    <name evidence="2" type="ORF">PN36_26250</name>
</gene>
<protein>
    <submittedName>
        <fullName evidence="2">Uncharacterized protein</fullName>
    </submittedName>
</protein>
<dbReference type="Proteomes" id="UP000030428">
    <property type="component" value="Unassembled WGS sequence"/>
</dbReference>
<comment type="caution">
    <text evidence="2">The sequence shown here is derived from an EMBL/GenBank/DDBJ whole genome shotgun (WGS) entry which is preliminary data.</text>
</comment>
<dbReference type="EMBL" id="JSZA02000153">
    <property type="protein sequence ID" value="KHD06804.1"/>
    <property type="molecule type" value="Genomic_DNA"/>
</dbReference>
<dbReference type="InterPro" id="IPR005232">
    <property type="entry name" value="LarE"/>
</dbReference>